<dbReference type="InParanoid" id="A0A0Q2MDD6"/>
<dbReference type="InterPro" id="IPR050356">
    <property type="entry name" value="SulA_CellDiv_inhibitor"/>
</dbReference>
<comment type="caution">
    <text evidence="5">The sequence shown here is derived from an EMBL/GenBank/DDBJ whole genome shotgun (WGS) entry which is preliminary data.</text>
</comment>
<reference evidence="5 6" key="1">
    <citation type="submission" date="2015-08" db="EMBL/GenBank/DDBJ databases">
        <title>Antibacterial properties of a collection of Vibrionaceae strains.</title>
        <authorList>
            <person name="Giubergia S."/>
        </authorList>
    </citation>
    <scope>NUCLEOTIDE SEQUENCE [LARGE SCALE GENOMIC DNA]</scope>
    <source>
        <strain evidence="5 6">S0821</strain>
    </source>
</reference>
<keyword evidence="5" id="KW-0808">Transferase</keyword>
<dbReference type="GO" id="GO:0016740">
    <property type="term" value="F:transferase activity"/>
    <property type="evidence" value="ECO:0007669"/>
    <property type="project" value="UniProtKB-KW"/>
</dbReference>
<dbReference type="Gene3D" id="3.30.70.270">
    <property type="match status" value="1"/>
</dbReference>
<proteinExistence type="inferred from homology"/>
<feature type="compositionally biased region" description="Basic and acidic residues" evidence="3">
    <location>
        <begin position="374"/>
        <end position="385"/>
    </location>
</feature>
<dbReference type="InterPro" id="IPR043502">
    <property type="entry name" value="DNA/RNA_pol_sf"/>
</dbReference>
<dbReference type="Proteomes" id="UP000051221">
    <property type="component" value="Unassembled WGS sequence"/>
</dbReference>
<evidence type="ECO:0000259" key="4">
    <source>
        <dbReference type="Pfam" id="PF00817"/>
    </source>
</evidence>
<dbReference type="SUPFAM" id="SSF56672">
    <property type="entry name" value="DNA/RNA polymerases"/>
    <property type="match status" value="1"/>
</dbReference>
<evidence type="ECO:0000256" key="1">
    <source>
        <dbReference type="ARBA" id="ARBA00010945"/>
    </source>
</evidence>
<dbReference type="InterPro" id="IPR001126">
    <property type="entry name" value="UmuC"/>
</dbReference>
<name>A0A0Q2MDD6_VIBFU</name>
<sequence length="478" mass="54246">MTLWIYLHFPALQLDTVFAPTAETEPTAPVVIVDGRVHQVVQANEVAFNQGITLGMGLGSAAALCAGLQVHPYDAEIEQRAVEEIAQWLYLVTSDIALYPPQGLLLRATNMLSLYGGLTAYWRTLSHHLDQRGVRYHYGCGFSPLSAMLLAKSGTNLIEADTAILRQKVGCFPLTATELESKHTDKLARVGIRDIDSLLALPMQEIARRFDIDLVNYVGRLLGQFKHPVSFYHPPEAFHSHLELLYEIDNVQWLEKPLRRLLTRLELFLTLRNQVAFELKLTLTQRDKIQHSVTFTSARGDYQAEKWAQLCRLSMESLLLEHPVVSLTLHVVRAGLAEQTAEDFFSGIKGQQSPLELITLLQAKLGPSHVHKLQLSDDPRPEKRSRYVHPNAHPNVHPTTTTTEPLRRAELRPSLLLPEPQPLCEAVSLIHGPERIATGWWDGHNMIRDYFIARTEQGRWLWVFRTPEQQWFIHGQFS</sequence>
<feature type="region of interest" description="Disordered" evidence="3">
    <location>
        <begin position="372"/>
        <end position="403"/>
    </location>
</feature>
<protein>
    <submittedName>
        <fullName evidence="5">Nucleotidyltransferase</fullName>
    </submittedName>
</protein>
<dbReference type="EMBL" id="LKHS01000009">
    <property type="protein sequence ID" value="KQH85714.1"/>
    <property type="molecule type" value="Genomic_DNA"/>
</dbReference>
<dbReference type="PANTHER" id="PTHR35369:SF2">
    <property type="entry name" value="BLR3025 PROTEIN"/>
    <property type="match status" value="1"/>
</dbReference>
<dbReference type="GO" id="GO:0006281">
    <property type="term" value="P:DNA repair"/>
    <property type="evidence" value="ECO:0007669"/>
    <property type="project" value="InterPro"/>
</dbReference>
<dbReference type="InterPro" id="IPR043128">
    <property type="entry name" value="Rev_trsase/Diguanyl_cyclase"/>
</dbReference>
<keyword evidence="6" id="KW-1185">Reference proteome</keyword>
<dbReference type="AlphaFoldDB" id="A0A0Q2MDD6"/>
<evidence type="ECO:0000313" key="5">
    <source>
        <dbReference type="EMBL" id="KQH85714.1"/>
    </source>
</evidence>
<accession>A0A0Q2MDD6</accession>
<dbReference type="RefSeq" id="WP_055466030.1">
    <property type="nucleotide sequence ID" value="NZ_LKHS01000009.1"/>
</dbReference>
<evidence type="ECO:0000256" key="3">
    <source>
        <dbReference type="SAM" id="MobiDB-lite"/>
    </source>
</evidence>
<comment type="similarity">
    <text evidence="1">Belongs to the DNA polymerase type-Y family.</text>
</comment>
<keyword evidence="2" id="KW-0227">DNA damage</keyword>
<dbReference type="PANTHER" id="PTHR35369">
    <property type="entry name" value="BLR3025 PROTEIN-RELATED"/>
    <property type="match status" value="1"/>
</dbReference>
<evidence type="ECO:0000313" key="6">
    <source>
        <dbReference type="Proteomes" id="UP000051221"/>
    </source>
</evidence>
<dbReference type="Pfam" id="PF00817">
    <property type="entry name" value="IMS"/>
    <property type="match status" value="1"/>
</dbReference>
<organism evidence="5 6">
    <name type="scientific">Vibrio furnissii</name>
    <dbReference type="NCBI Taxonomy" id="29494"/>
    <lineage>
        <taxon>Bacteria</taxon>
        <taxon>Pseudomonadati</taxon>
        <taxon>Pseudomonadota</taxon>
        <taxon>Gammaproteobacteria</taxon>
        <taxon>Vibrionales</taxon>
        <taxon>Vibrionaceae</taxon>
        <taxon>Vibrio</taxon>
    </lineage>
</organism>
<dbReference type="Gene3D" id="3.40.1170.60">
    <property type="match status" value="1"/>
</dbReference>
<dbReference type="CDD" id="cd03468">
    <property type="entry name" value="PolY_like"/>
    <property type="match status" value="1"/>
</dbReference>
<evidence type="ECO:0000256" key="2">
    <source>
        <dbReference type="ARBA" id="ARBA00022763"/>
    </source>
</evidence>
<gene>
    <name evidence="5" type="ORF">AMR76_10520</name>
</gene>
<feature type="domain" description="UmuC" evidence="4">
    <location>
        <begin position="27"/>
        <end position="150"/>
    </location>
</feature>